<accession>A0A1Y1YG67</accession>
<comment type="similarity">
    <text evidence="1 7">Belongs to the universal ribosomal protein uS5 family.</text>
</comment>
<evidence type="ECO:0000313" key="10">
    <source>
        <dbReference type="Proteomes" id="UP000193498"/>
    </source>
</evidence>
<protein>
    <recommendedName>
        <fullName evidence="4">Small ribosomal subunit protein uS5</fullName>
    </recommendedName>
    <alternativeName>
        <fullName evidence="5">40S ribosomal protein S2</fullName>
    </alternativeName>
</protein>
<gene>
    <name evidence="9" type="ORF">K493DRAFT_350680</name>
</gene>
<dbReference type="PANTHER" id="PTHR13718:SF4">
    <property type="entry name" value="40S RIBOSOMAL PROTEIN S2"/>
    <property type="match status" value="1"/>
</dbReference>
<evidence type="ECO:0000256" key="3">
    <source>
        <dbReference type="ARBA" id="ARBA00023274"/>
    </source>
</evidence>
<keyword evidence="2 6" id="KW-0689">Ribosomal protein</keyword>
<dbReference type="InParanoid" id="A0A1Y1YG67"/>
<evidence type="ECO:0000256" key="6">
    <source>
        <dbReference type="PROSITE-ProRule" id="PRU00268"/>
    </source>
</evidence>
<keyword evidence="10" id="KW-1185">Reference proteome</keyword>
<dbReference type="Gene3D" id="3.30.230.10">
    <property type="match status" value="1"/>
</dbReference>
<dbReference type="PROSITE" id="PS50881">
    <property type="entry name" value="S5_DSRBD"/>
    <property type="match status" value="1"/>
</dbReference>
<dbReference type="InterPro" id="IPR013810">
    <property type="entry name" value="Ribosomal_uS5_N"/>
</dbReference>
<dbReference type="AlphaFoldDB" id="A0A1Y1YG67"/>
<dbReference type="Pfam" id="PF03719">
    <property type="entry name" value="Ribosomal_S5_C"/>
    <property type="match status" value="1"/>
</dbReference>
<dbReference type="OrthoDB" id="10253125at2759"/>
<dbReference type="InterPro" id="IPR000851">
    <property type="entry name" value="Ribosomal_uS5"/>
</dbReference>
<organism evidence="9 10">
    <name type="scientific">Basidiobolus meristosporus CBS 931.73</name>
    <dbReference type="NCBI Taxonomy" id="1314790"/>
    <lineage>
        <taxon>Eukaryota</taxon>
        <taxon>Fungi</taxon>
        <taxon>Fungi incertae sedis</taxon>
        <taxon>Zoopagomycota</taxon>
        <taxon>Entomophthoromycotina</taxon>
        <taxon>Basidiobolomycetes</taxon>
        <taxon>Basidiobolales</taxon>
        <taxon>Basidiobolaceae</taxon>
        <taxon>Basidiobolus</taxon>
    </lineage>
</organism>
<dbReference type="EMBL" id="MCFE01000150">
    <property type="protein sequence ID" value="ORX96624.1"/>
    <property type="molecule type" value="Genomic_DNA"/>
</dbReference>
<evidence type="ECO:0000256" key="4">
    <source>
        <dbReference type="ARBA" id="ARBA00035255"/>
    </source>
</evidence>
<evidence type="ECO:0000256" key="7">
    <source>
        <dbReference type="RuleBase" id="RU003823"/>
    </source>
</evidence>
<evidence type="ECO:0000256" key="5">
    <source>
        <dbReference type="ARBA" id="ARBA00035407"/>
    </source>
</evidence>
<name>A0A1Y1YG67_9FUNG</name>
<dbReference type="InterPro" id="IPR014721">
    <property type="entry name" value="Ribsml_uS5_D2-typ_fold_subgr"/>
</dbReference>
<dbReference type="InterPro" id="IPR005324">
    <property type="entry name" value="Ribosomal_uS5_C"/>
</dbReference>
<dbReference type="Pfam" id="PF00333">
    <property type="entry name" value="Ribosomal_S5"/>
    <property type="match status" value="1"/>
</dbReference>
<evidence type="ECO:0000259" key="8">
    <source>
        <dbReference type="PROSITE" id="PS50881"/>
    </source>
</evidence>
<evidence type="ECO:0000256" key="2">
    <source>
        <dbReference type="ARBA" id="ARBA00022980"/>
    </source>
</evidence>
<dbReference type="GO" id="GO:0003723">
    <property type="term" value="F:RNA binding"/>
    <property type="evidence" value="ECO:0007669"/>
    <property type="project" value="InterPro"/>
</dbReference>
<dbReference type="STRING" id="1314790.A0A1Y1YG67"/>
<proteinExistence type="inferred from homology"/>
<feature type="domain" description="S5 DRBM" evidence="8">
    <location>
        <begin position="29"/>
        <end position="92"/>
    </location>
</feature>
<dbReference type="GO" id="GO:0006412">
    <property type="term" value="P:translation"/>
    <property type="evidence" value="ECO:0007669"/>
    <property type="project" value="InterPro"/>
</dbReference>
<sequence>MEYEETQRIRDTKLGRLESQIIDHFRTTLKDEVGKIKPVPKQTTNGQRTRCKTFVLIRDSNGHVRLDVRCANGVATAIRSAIVLAKLNISPARCRIWYSRCPQPQSTLQLTGITDGYITARGSTRTLGNSIKATFVAVGHTCAFLAPDLWAESVPPRVPTKKPRTT</sequence>
<dbReference type="GO" id="GO:0003735">
    <property type="term" value="F:structural constituent of ribosome"/>
    <property type="evidence" value="ECO:0007669"/>
    <property type="project" value="UniProtKB-UniRule"/>
</dbReference>
<keyword evidence="3 6" id="KW-0687">Ribonucleoprotein</keyword>
<dbReference type="GO" id="GO:0022627">
    <property type="term" value="C:cytosolic small ribosomal subunit"/>
    <property type="evidence" value="ECO:0007669"/>
    <property type="project" value="TreeGrafter"/>
</dbReference>
<comment type="caution">
    <text evidence="9">The sequence shown here is derived from an EMBL/GenBank/DDBJ whole genome shotgun (WGS) entry which is preliminary data.</text>
</comment>
<evidence type="ECO:0000256" key="1">
    <source>
        <dbReference type="ARBA" id="ARBA00008945"/>
    </source>
</evidence>
<reference evidence="9 10" key="1">
    <citation type="submission" date="2016-07" db="EMBL/GenBank/DDBJ databases">
        <title>Pervasive Adenine N6-methylation of Active Genes in Fungi.</title>
        <authorList>
            <consortium name="DOE Joint Genome Institute"/>
            <person name="Mondo S.J."/>
            <person name="Dannebaum R.O."/>
            <person name="Kuo R.C."/>
            <person name="Labutti K."/>
            <person name="Haridas S."/>
            <person name="Kuo A."/>
            <person name="Salamov A."/>
            <person name="Ahrendt S.R."/>
            <person name="Lipzen A."/>
            <person name="Sullivan W."/>
            <person name="Andreopoulos W.B."/>
            <person name="Clum A."/>
            <person name="Lindquist E."/>
            <person name="Daum C."/>
            <person name="Ramamoorthy G.K."/>
            <person name="Gryganskyi A."/>
            <person name="Culley D."/>
            <person name="Magnuson J.K."/>
            <person name="James T.Y."/>
            <person name="O'Malley M.A."/>
            <person name="Stajich J.E."/>
            <person name="Spatafora J.W."/>
            <person name="Visel A."/>
            <person name="Grigoriev I.V."/>
        </authorList>
    </citation>
    <scope>NUCLEOTIDE SEQUENCE [LARGE SCALE GENOMIC DNA]</scope>
    <source>
        <strain evidence="9 10">CBS 931.73</strain>
    </source>
</reference>
<dbReference type="Proteomes" id="UP000193498">
    <property type="component" value="Unassembled WGS sequence"/>
</dbReference>
<dbReference type="Gene3D" id="3.30.160.20">
    <property type="match status" value="1"/>
</dbReference>
<dbReference type="PANTHER" id="PTHR13718">
    <property type="entry name" value="RIBOSOMAL S SUBUNIT"/>
    <property type="match status" value="1"/>
</dbReference>
<dbReference type="SUPFAM" id="SSF54768">
    <property type="entry name" value="dsRNA-binding domain-like"/>
    <property type="match status" value="1"/>
</dbReference>
<evidence type="ECO:0000313" key="9">
    <source>
        <dbReference type="EMBL" id="ORX96624.1"/>
    </source>
</evidence>